<protein>
    <submittedName>
        <fullName evidence="2">Uncharacterized protein</fullName>
    </submittedName>
</protein>
<reference evidence="2 3" key="1">
    <citation type="journal article" date="2019" name="Sci. Rep.">
        <title>Orb-weaving spider Araneus ventricosus genome elucidates the spidroin gene catalogue.</title>
        <authorList>
            <person name="Kono N."/>
            <person name="Nakamura H."/>
            <person name="Ohtoshi R."/>
            <person name="Moran D.A.P."/>
            <person name="Shinohara A."/>
            <person name="Yoshida Y."/>
            <person name="Fujiwara M."/>
            <person name="Mori M."/>
            <person name="Tomita M."/>
            <person name="Arakawa K."/>
        </authorList>
    </citation>
    <scope>NUCLEOTIDE SEQUENCE [LARGE SCALE GENOMIC DNA]</scope>
</reference>
<sequence length="89" mass="10229">MTSLPHDNHFSFVDDSDHSFTRNRNHDSLSAFLTTTGLPEERQRLSIHSEEVSVTEQPMRHSVTVRNPPVQQLPLQAPSRVLKKYLAHK</sequence>
<dbReference type="Proteomes" id="UP000499080">
    <property type="component" value="Unassembled WGS sequence"/>
</dbReference>
<dbReference type="EMBL" id="BGPR01002745">
    <property type="protein sequence ID" value="GBM78303.1"/>
    <property type="molecule type" value="Genomic_DNA"/>
</dbReference>
<accession>A0A4Y2IKH2</accession>
<feature type="compositionally biased region" description="Basic and acidic residues" evidence="1">
    <location>
        <begin position="15"/>
        <end position="25"/>
    </location>
</feature>
<evidence type="ECO:0000256" key="1">
    <source>
        <dbReference type="SAM" id="MobiDB-lite"/>
    </source>
</evidence>
<name>A0A4Y2IKH2_ARAVE</name>
<gene>
    <name evidence="2" type="ORF">AVEN_139722_1</name>
</gene>
<evidence type="ECO:0000313" key="3">
    <source>
        <dbReference type="Proteomes" id="UP000499080"/>
    </source>
</evidence>
<proteinExistence type="predicted"/>
<dbReference type="AlphaFoldDB" id="A0A4Y2IKH2"/>
<comment type="caution">
    <text evidence="2">The sequence shown here is derived from an EMBL/GenBank/DDBJ whole genome shotgun (WGS) entry which is preliminary data.</text>
</comment>
<keyword evidence="3" id="KW-1185">Reference proteome</keyword>
<feature type="region of interest" description="Disordered" evidence="1">
    <location>
        <begin position="1"/>
        <end position="25"/>
    </location>
</feature>
<evidence type="ECO:0000313" key="2">
    <source>
        <dbReference type="EMBL" id="GBM78303.1"/>
    </source>
</evidence>
<organism evidence="2 3">
    <name type="scientific">Araneus ventricosus</name>
    <name type="common">Orbweaver spider</name>
    <name type="synonym">Epeira ventricosa</name>
    <dbReference type="NCBI Taxonomy" id="182803"/>
    <lineage>
        <taxon>Eukaryota</taxon>
        <taxon>Metazoa</taxon>
        <taxon>Ecdysozoa</taxon>
        <taxon>Arthropoda</taxon>
        <taxon>Chelicerata</taxon>
        <taxon>Arachnida</taxon>
        <taxon>Araneae</taxon>
        <taxon>Araneomorphae</taxon>
        <taxon>Entelegynae</taxon>
        <taxon>Araneoidea</taxon>
        <taxon>Araneidae</taxon>
        <taxon>Araneus</taxon>
    </lineage>
</organism>